<keyword evidence="2" id="KW-1185">Reference proteome</keyword>
<sequence>MPRRYDIQKDPDELWTVYDKFTGWPAELDGLVLTGLSVRVAKKFGGMLNLRDHIDRMAKGEYLGGRRLLNWSPRL</sequence>
<dbReference type="EMBL" id="AHAM01000219">
    <property type="protein sequence ID" value="EHK54224.1"/>
    <property type="molecule type" value="Genomic_DNA"/>
</dbReference>
<dbReference type="RefSeq" id="WP_008838823.1">
    <property type="nucleotide sequence ID" value="NZ_AHAM01000219.1"/>
</dbReference>
<dbReference type="PATRIC" id="fig|1107882.3.peg.5094"/>
<dbReference type="OrthoDB" id="7211025at2"/>
<evidence type="ECO:0000313" key="2">
    <source>
        <dbReference type="Proteomes" id="UP000003250"/>
    </source>
</evidence>
<gene>
    <name evidence="1" type="ORF">MAXJ12_26233</name>
</gene>
<name>H0HYG6_9HYPH</name>
<dbReference type="Proteomes" id="UP000003250">
    <property type="component" value="Unassembled WGS sequence"/>
</dbReference>
<accession>H0HYG6</accession>
<reference evidence="1 2" key="1">
    <citation type="journal article" date="2012" name="J. Bacteriol.">
        <title>Draft Genome Sequence of Mesorhizobium alhagi CCNWXJ12-2T, a Novel Salt-Resistant Species Isolated from the Desert of Northwestern China.</title>
        <authorList>
            <person name="Zhou M."/>
            <person name="Chen W."/>
            <person name="Chen H."/>
            <person name="Wei G."/>
        </authorList>
    </citation>
    <scope>NUCLEOTIDE SEQUENCE [LARGE SCALE GENOMIC DNA]</scope>
    <source>
        <strain evidence="1 2">CCNWXJ12-2</strain>
    </source>
</reference>
<protein>
    <submittedName>
        <fullName evidence="1">Uncharacterized protein</fullName>
    </submittedName>
</protein>
<organism evidence="1 2">
    <name type="scientific">Mesorhizobium alhagi CCNWXJ12-2</name>
    <dbReference type="NCBI Taxonomy" id="1107882"/>
    <lineage>
        <taxon>Bacteria</taxon>
        <taxon>Pseudomonadati</taxon>
        <taxon>Pseudomonadota</taxon>
        <taxon>Alphaproteobacteria</taxon>
        <taxon>Hyphomicrobiales</taxon>
        <taxon>Phyllobacteriaceae</taxon>
        <taxon>Allomesorhizobium</taxon>
    </lineage>
</organism>
<proteinExistence type="predicted"/>
<evidence type="ECO:0000313" key="1">
    <source>
        <dbReference type="EMBL" id="EHK54224.1"/>
    </source>
</evidence>
<dbReference type="AlphaFoldDB" id="H0HYG6"/>